<evidence type="ECO:0000313" key="19">
    <source>
        <dbReference type="Proteomes" id="UP000007264"/>
    </source>
</evidence>
<comment type="subunit">
    <text evidence="16">Complex I is composed of 45 different subunits. Interacts with BCAP31.</text>
</comment>
<comment type="caution">
    <text evidence="18">The sequence shown here is derived from an EMBL/GenBank/DDBJ whole genome shotgun (WGS) entry which is preliminary data.</text>
</comment>
<evidence type="ECO:0000256" key="8">
    <source>
        <dbReference type="ARBA" id="ARBA00022792"/>
    </source>
</evidence>
<evidence type="ECO:0000256" key="4">
    <source>
        <dbReference type="ARBA" id="ARBA00018632"/>
    </source>
</evidence>
<evidence type="ECO:0000256" key="10">
    <source>
        <dbReference type="ARBA" id="ARBA00022982"/>
    </source>
</evidence>
<evidence type="ECO:0000256" key="2">
    <source>
        <dbReference type="ARBA" id="ARBA00004434"/>
    </source>
</evidence>
<dbReference type="RefSeq" id="XP_005652317.1">
    <property type="nucleotide sequence ID" value="XM_005652260.1"/>
</dbReference>
<dbReference type="GeneID" id="17045788"/>
<keyword evidence="6" id="KW-0679">Respiratory chain</keyword>
<evidence type="ECO:0000256" key="12">
    <source>
        <dbReference type="ARBA" id="ARBA00023128"/>
    </source>
</evidence>
<dbReference type="Pfam" id="PF10183">
    <property type="entry name" value="ESSS"/>
    <property type="match status" value="1"/>
</dbReference>
<dbReference type="PANTHER" id="PTHR40637">
    <property type="entry name" value="ESSS SUBUNIT OF NADH:UBIQUINONE OXIDOREDUCTASE (COMPLEX I) PROTEIN"/>
    <property type="match status" value="1"/>
</dbReference>
<evidence type="ECO:0000256" key="15">
    <source>
        <dbReference type="ARBA" id="ARBA00031387"/>
    </source>
</evidence>
<evidence type="ECO:0000256" key="3">
    <source>
        <dbReference type="ARBA" id="ARBA00008915"/>
    </source>
</evidence>
<dbReference type="EMBL" id="AGSI01000001">
    <property type="protein sequence ID" value="EIE27773.1"/>
    <property type="molecule type" value="Genomic_DNA"/>
</dbReference>
<keyword evidence="13" id="KW-0472">Membrane</keyword>
<evidence type="ECO:0000313" key="18">
    <source>
        <dbReference type="EMBL" id="EIE27773.1"/>
    </source>
</evidence>
<dbReference type="KEGG" id="csl:COCSUDRAFT_52265"/>
<evidence type="ECO:0000256" key="17">
    <source>
        <dbReference type="SAM" id="MobiDB-lite"/>
    </source>
</evidence>
<evidence type="ECO:0000256" key="16">
    <source>
        <dbReference type="ARBA" id="ARBA00046528"/>
    </source>
</evidence>
<evidence type="ECO:0000256" key="1">
    <source>
        <dbReference type="ARBA" id="ARBA00003195"/>
    </source>
</evidence>
<dbReference type="STRING" id="574566.I0ZAV4"/>
<keyword evidence="5" id="KW-0813">Transport</keyword>
<evidence type="ECO:0000256" key="9">
    <source>
        <dbReference type="ARBA" id="ARBA00022946"/>
    </source>
</evidence>
<sequence>MSFLKRLAPSALRNLRPRADSHAKETFLSPGKHTPGGYLFNESPPPPGQKRHWESWELPWYFTLVAATVMLTVGLSAKPDTNITTWARKEAAKELKEEGKL</sequence>
<keyword evidence="9" id="KW-0809">Transit peptide</keyword>
<feature type="region of interest" description="Disordered" evidence="17">
    <location>
        <begin position="19"/>
        <end position="46"/>
    </location>
</feature>
<comment type="subcellular location">
    <subcellularLocation>
        <location evidence="2">Mitochondrion inner membrane</location>
        <topology evidence="2">Single-pass membrane protein</topology>
    </subcellularLocation>
</comment>
<evidence type="ECO:0000256" key="14">
    <source>
        <dbReference type="ARBA" id="ARBA00030753"/>
    </source>
</evidence>
<dbReference type="AlphaFoldDB" id="I0ZAV4"/>
<comment type="function">
    <text evidence="1">Accessory subunit of the mitochondrial membrane respiratory chain NADH dehydrogenase (Complex I), that is believed not to be involved in catalysis. Complex I functions in the transfer of electrons from NADH to the respiratory chain. The immediate electron acceptor for the enzyme is believed to be ubiquinone.</text>
</comment>
<protein>
    <recommendedName>
        <fullName evidence="4">NADH dehydrogenase [ubiquinone] 1 beta subcomplex subunit 11, mitochondrial</fullName>
    </recommendedName>
    <alternativeName>
        <fullName evidence="15">Complex I-ESSS</fullName>
    </alternativeName>
    <alternativeName>
        <fullName evidence="14">NADH-ubiquinone oxidoreductase ESSS subunit</fullName>
    </alternativeName>
</protein>
<evidence type="ECO:0000256" key="6">
    <source>
        <dbReference type="ARBA" id="ARBA00022660"/>
    </source>
</evidence>
<keyword evidence="19" id="KW-1185">Reference proteome</keyword>
<dbReference type="OrthoDB" id="2147978at2759"/>
<keyword evidence="12" id="KW-0496">Mitochondrion</keyword>
<dbReference type="GO" id="GO:0005743">
    <property type="term" value="C:mitochondrial inner membrane"/>
    <property type="evidence" value="ECO:0007669"/>
    <property type="project" value="UniProtKB-SubCell"/>
</dbReference>
<dbReference type="InterPro" id="IPR019329">
    <property type="entry name" value="NADH_UbQ_OxRdtase_ESSS_su"/>
</dbReference>
<organism evidence="18 19">
    <name type="scientific">Coccomyxa subellipsoidea (strain C-169)</name>
    <name type="common">Green microalga</name>
    <dbReference type="NCBI Taxonomy" id="574566"/>
    <lineage>
        <taxon>Eukaryota</taxon>
        <taxon>Viridiplantae</taxon>
        <taxon>Chlorophyta</taxon>
        <taxon>core chlorophytes</taxon>
        <taxon>Trebouxiophyceae</taxon>
        <taxon>Trebouxiophyceae incertae sedis</taxon>
        <taxon>Coccomyxaceae</taxon>
        <taxon>Coccomyxa</taxon>
        <taxon>Coccomyxa subellipsoidea</taxon>
    </lineage>
</organism>
<keyword evidence="10" id="KW-0249">Electron transport</keyword>
<accession>I0ZAV4</accession>
<evidence type="ECO:0000256" key="13">
    <source>
        <dbReference type="ARBA" id="ARBA00023136"/>
    </source>
</evidence>
<gene>
    <name evidence="18" type="ORF">COCSUDRAFT_52265</name>
</gene>
<dbReference type="PANTHER" id="PTHR40637:SF1">
    <property type="entry name" value="ESSS SUBUNIT OF NADH:UBIQUINONE OXIDOREDUCTASE (COMPLEX I) PROTEIN"/>
    <property type="match status" value="1"/>
</dbReference>
<name>I0ZAV4_COCSC</name>
<proteinExistence type="inferred from homology"/>
<evidence type="ECO:0000256" key="7">
    <source>
        <dbReference type="ARBA" id="ARBA00022692"/>
    </source>
</evidence>
<keyword evidence="7" id="KW-0812">Transmembrane</keyword>
<keyword evidence="11" id="KW-1133">Transmembrane helix</keyword>
<evidence type="ECO:0000256" key="11">
    <source>
        <dbReference type="ARBA" id="ARBA00022989"/>
    </source>
</evidence>
<comment type="similarity">
    <text evidence="3">Belongs to the complex I NDUFB11 subunit family.</text>
</comment>
<evidence type="ECO:0000256" key="5">
    <source>
        <dbReference type="ARBA" id="ARBA00022448"/>
    </source>
</evidence>
<keyword evidence="8" id="KW-0999">Mitochondrion inner membrane</keyword>
<dbReference type="eggNOG" id="ENOG502S12I">
    <property type="taxonomic scope" value="Eukaryota"/>
</dbReference>
<dbReference type="Proteomes" id="UP000007264">
    <property type="component" value="Unassembled WGS sequence"/>
</dbReference>
<reference evidence="18 19" key="1">
    <citation type="journal article" date="2012" name="Genome Biol.">
        <title>The genome of the polar eukaryotic microalga coccomyxa subellipsoidea reveals traits of cold adaptation.</title>
        <authorList>
            <person name="Blanc G."/>
            <person name="Agarkova I."/>
            <person name="Grimwood J."/>
            <person name="Kuo A."/>
            <person name="Brueggeman A."/>
            <person name="Dunigan D."/>
            <person name="Gurnon J."/>
            <person name="Ladunga I."/>
            <person name="Lindquist E."/>
            <person name="Lucas S."/>
            <person name="Pangilinan J."/>
            <person name="Proschold T."/>
            <person name="Salamov A."/>
            <person name="Schmutz J."/>
            <person name="Weeks D."/>
            <person name="Yamada T."/>
            <person name="Claverie J.M."/>
            <person name="Grigoriev I."/>
            <person name="Van Etten J."/>
            <person name="Lomsadze A."/>
            <person name="Borodovsky M."/>
        </authorList>
    </citation>
    <scope>NUCLEOTIDE SEQUENCE [LARGE SCALE GENOMIC DNA]</scope>
    <source>
        <strain evidence="18 19">C-169</strain>
    </source>
</reference>